<accession>A0A4Q7YN06</accession>
<protein>
    <submittedName>
        <fullName evidence="1">Uncharacterized protein</fullName>
    </submittedName>
</protein>
<comment type="caution">
    <text evidence="1">The sequence shown here is derived from an EMBL/GenBank/DDBJ whole genome shotgun (WGS) entry which is preliminary data.</text>
</comment>
<dbReference type="AlphaFoldDB" id="A0A4Q7YN06"/>
<dbReference type="RefSeq" id="WP_165419870.1">
    <property type="nucleotide sequence ID" value="NZ_SHKW01000001.1"/>
</dbReference>
<evidence type="ECO:0000313" key="2">
    <source>
        <dbReference type="Proteomes" id="UP000292958"/>
    </source>
</evidence>
<sequence length="80" mass="8713">MKASVQVFRNVLGMKLLYGGERASFSSLRASGSESAILNLEQGDSVSRWGWLIFHVADAFLDTSEGKGFDHEKPPGRLVG</sequence>
<evidence type="ECO:0000313" key="1">
    <source>
        <dbReference type="EMBL" id="RZU38977.1"/>
    </source>
</evidence>
<dbReference type="Proteomes" id="UP000292958">
    <property type="component" value="Unassembled WGS sequence"/>
</dbReference>
<proteinExistence type="predicted"/>
<organism evidence="1 2">
    <name type="scientific">Edaphobacter modestus</name>
    <dbReference type="NCBI Taxonomy" id="388466"/>
    <lineage>
        <taxon>Bacteria</taxon>
        <taxon>Pseudomonadati</taxon>
        <taxon>Acidobacteriota</taxon>
        <taxon>Terriglobia</taxon>
        <taxon>Terriglobales</taxon>
        <taxon>Acidobacteriaceae</taxon>
        <taxon>Edaphobacter</taxon>
    </lineage>
</organism>
<gene>
    <name evidence="1" type="ORF">BDD14_0299</name>
</gene>
<keyword evidence="2" id="KW-1185">Reference proteome</keyword>
<name>A0A4Q7YN06_9BACT</name>
<reference evidence="1 2" key="1">
    <citation type="submission" date="2019-02" db="EMBL/GenBank/DDBJ databases">
        <title>Genomic Encyclopedia of Archaeal and Bacterial Type Strains, Phase II (KMG-II): from individual species to whole genera.</title>
        <authorList>
            <person name="Goeker M."/>
        </authorList>
    </citation>
    <scope>NUCLEOTIDE SEQUENCE [LARGE SCALE GENOMIC DNA]</scope>
    <source>
        <strain evidence="1 2">DSM 18101</strain>
    </source>
</reference>
<dbReference type="EMBL" id="SHKW01000001">
    <property type="protein sequence ID" value="RZU38977.1"/>
    <property type="molecule type" value="Genomic_DNA"/>
</dbReference>